<evidence type="ECO:0000256" key="7">
    <source>
        <dbReference type="SAM" id="Phobius"/>
    </source>
</evidence>
<evidence type="ECO:0000256" key="2">
    <source>
        <dbReference type="ARBA" id="ARBA00022692"/>
    </source>
</evidence>
<comment type="caution">
    <text evidence="10">The sequence shown here is derived from an EMBL/GenBank/DDBJ whole genome shotgun (WGS) entry which is preliminary data.</text>
</comment>
<evidence type="ECO:0000259" key="9">
    <source>
        <dbReference type="PROSITE" id="PS50929"/>
    </source>
</evidence>
<dbReference type="PROSITE" id="PS00211">
    <property type="entry name" value="ABC_TRANSPORTER_1"/>
    <property type="match status" value="1"/>
</dbReference>
<dbReference type="PANTHER" id="PTHR24221:SF654">
    <property type="entry name" value="ATP-BINDING CASSETTE SUB-FAMILY B MEMBER 6"/>
    <property type="match status" value="1"/>
</dbReference>
<dbReference type="Proteomes" id="UP001166004">
    <property type="component" value="Unassembled WGS sequence"/>
</dbReference>
<dbReference type="Pfam" id="PF00005">
    <property type="entry name" value="ABC_tran"/>
    <property type="match status" value="1"/>
</dbReference>
<dbReference type="InterPro" id="IPR003593">
    <property type="entry name" value="AAA+_ATPase"/>
</dbReference>
<feature type="transmembrane region" description="Helical" evidence="7">
    <location>
        <begin position="14"/>
        <end position="44"/>
    </location>
</feature>
<feature type="transmembrane region" description="Helical" evidence="7">
    <location>
        <begin position="145"/>
        <end position="165"/>
    </location>
</feature>
<keyword evidence="2 7" id="KW-0812">Transmembrane</keyword>
<dbReference type="Pfam" id="PF00664">
    <property type="entry name" value="ABC_membrane"/>
    <property type="match status" value="1"/>
</dbReference>
<feature type="transmembrane region" description="Helical" evidence="7">
    <location>
        <begin position="64"/>
        <end position="86"/>
    </location>
</feature>
<dbReference type="PANTHER" id="PTHR24221">
    <property type="entry name" value="ATP-BINDING CASSETTE SUB-FAMILY B"/>
    <property type="match status" value="1"/>
</dbReference>
<accession>A0ABX1T219</accession>
<dbReference type="EMBL" id="LANA01000001">
    <property type="protein sequence ID" value="NMN67098.1"/>
    <property type="molecule type" value="Genomic_DNA"/>
</dbReference>
<evidence type="ECO:0000256" key="6">
    <source>
        <dbReference type="ARBA" id="ARBA00023136"/>
    </source>
</evidence>
<sequence length="559" mass="64745">MFKIYKFLDSKEKIYFHLLILISVFMNFFEVFSIGMILPILDFLINGKESNLLNNIEKFVPFEINLKSLLIFFISSILLKNIFYLINKYVTVDFSTKITNKVQIKILKTYLKQNLIFINENHSSKIAKDINVEAGVFSGSYVGPVLNSISQIIIFLFIIILLSFYNFKVTFYIFTFISLMAIIIKFFSSKKLKDLGVKRTNITGIFYRNIKEAIDFIREIKILNLYDHFTNKAEISLTNLKKVTIRTNMYSELPRAFLEISFAIFVVTFIILLFPSLGNQIIIQLALYVTCMFRLLPSVNNLAINYQRIKFSKIVVKKIEDYFKLESDVTIRDDHLHLNNSLKLQDLTFNYSKDNIFENLNFTIKKGDKIGLVGKSGEGKTTLINLIMGFLEPQKGYVLIDDKRINEFEQSTLLKLFSYVPQNVAILDDTLHNNITLYDSYREFDTNDLGLAIESAQLSDVLKKINSKKIKTLGDNGSRISFGERQRIGLARAFYKKAPIIVLDEATSYLDKKTEESFLDALDHNLDNKTLIFISHKKESLRICEKIIEIKNKKIEVVK</sequence>
<proteinExistence type="predicted"/>
<feature type="transmembrane region" description="Helical" evidence="7">
    <location>
        <begin position="256"/>
        <end position="275"/>
    </location>
</feature>
<evidence type="ECO:0000256" key="5">
    <source>
        <dbReference type="ARBA" id="ARBA00022989"/>
    </source>
</evidence>
<keyword evidence="6 7" id="KW-0472">Membrane</keyword>
<dbReference type="SUPFAM" id="SSF52540">
    <property type="entry name" value="P-loop containing nucleoside triphosphate hydrolases"/>
    <property type="match status" value="1"/>
</dbReference>
<keyword evidence="11" id="KW-1185">Reference proteome</keyword>
<evidence type="ECO:0000259" key="8">
    <source>
        <dbReference type="PROSITE" id="PS50893"/>
    </source>
</evidence>
<dbReference type="RefSeq" id="WP_169035613.1">
    <property type="nucleotide sequence ID" value="NZ_LANA01000001.1"/>
</dbReference>
<comment type="subcellular location">
    <subcellularLocation>
        <location evidence="1">Cell membrane</location>
        <topology evidence="1">Multi-pass membrane protein</topology>
    </subcellularLocation>
</comment>
<evidence type="ECO:0000313" key="11">
    <source>
        <dbReference type="Proteomes" id="UP001166004"/>
    </source>
</evidence>
<dbReference type="PROSITE" id="PS50893">
    <property type="entry name" value="ABC_TRANSPORTER_2"/>
    <property type="match status" value="1"/>
</dbReference>
<dbReference type="InterPro" id="IPR003439">
    <property type="entry name" value="ABC_transporter-like_ATP-bd"/>
</dbReference>
<dbReference type="InterPro" id="IPR039421">
    <property type="entry name" value="Type_1_exporter"/>
</dbReference>
<evidence type="ECO:0000256" key="4">
    <source>
        <dbReference type="ARBA" id="ARBA00022840"/>
    </source>
</evidence>
<gene>
    <name evidence="10" type="ORF">VP91_00002310</name>
</gene>
<keyword evidence="3" id="KW-0547">Nucleotide-binding</keyword>
<evidence type="ECO:0000256" key="3">
    <source>
        <dbReference type="ARBA" id="ARBA00022741"/>
    </source>
</evidence>
<keyword evidence="5 7" id="KW-1133">Transmembrane helix</keyword>
<dbReference type="InterPro" id="IPR017871">
    <property type="entry name" value="ABC_transporter-like_CS"/>
</dbReference>
<dbReference type="PROSITE" id="PS50929">
    <property type="entry name" value="ABC_TM1F"/>
    <property type="match status" value="1"/>
</dbReference>
<feature type="domain" description="ABC transporter" evidence="8">
    <location>
        <begin position="342"/>
        <end position="558"/>
    </location>
</feature>
<dbReference type="InterPro" id="IPR027417">
    <property type="entry name" value="P-loop_NTPase"/>
</dbReference>
<feature type="domain" description="ABC transmembrane type-1" evidence="9">
    <location>
        <begin position="18"/>
        <end position="309"/>
    </location>
</feature>
<feature type="transmembrane region" description="Helical" evidence="7">
    <location>
        <begin position="171"/>
        <end position="188"/>
    </location>
</feature>
<name>A0ABX1T219_PELUQ</name>
<dbReference type="SMART" id="SM00382">
    <property type="entry name" value="AAA"/>
    <property type="match status" value="1"/>
</dbReference>
<dbReference type="CDD" id="cd03228">
    <property type="entry name" value="ABCC_MRP_Like"/>
    <property type="match status" value="1"/>
</dbReference>
<dbReference type="InterPro" id="IPR036640">
    <property type="entry name" value="ABC1_TM_sf"/>
</dbReference>
<feature type="transmembrane region" description="Helical" evidence="7">
    <location>
        <begin position="281"/>
        <end position="304"/>
    </location>
</feature>
<evidence type="ECO:0000313" key="10">
    <source>
        <dbReference type="EMBL" id="NMN67098.1"/>
    </source>
</evidence>
<protein>
    <submittedName>
        <fullName evidence="10">ABC-type multidrug transport system fused ATPase/permease subunit</fullName>
    </submittedName>
</protein>
<evidence type="ECO:0000256" key="1">
    <source>
        <dbReference type="ARBA" id="ARBA00004651"/>
    </source>
</evidence>
<organism evidence="10 11">
    <name type="scientific">Pelagibacter ubique</name>
    <dbReference type="NCBI Taxonomy" id="198252"/>
    <lineage>
        <taxon>Bacteria</taxon>
        <taxon>Pseudomonadati</taxon>
        <taxon>Pseudomonadota</taxon>
        <taxon>Alphaproteobacteria</taxon>
        <taxon>Candidatus Pelagibacterales</taxon>
        <taxon>Candidatus Pelagibacteraceae</taxon>
        <taxon>Candidatus Pelagibacter</taxon>
    </lineage>
</organism>
<dbReference type="SUPFAM" id="SSF90123">
    <property type="entry name" value="ABC transporter transmembrane region"/>
    <property type="match status" value="1"/>
</dbReference>
<keyword evidence="4" id="KW-0067">ATP-binding</keyword>
<dbReference type="Gene3D" id="3.40.50.300">
    <property type="entry name" value="P-loop containing nucleotide triphosphate hydrolases"/>
    <property type="match status" value="1"/>
</dbReference>
<dbReference type="InterPro" id="IPR011527">
    <property type="entry name" value="ABC1_TM_dom"/>
</dbReference>
<reference evidence="10 11" key="1">
    <citation type="submission" date="2019-07" db="EMBL/GenBank/DDBJ databases">
        <title>SAR11 Genome Evolution.</title>
        <authorList>
            <person name="Giovannoni S."/>
        </authorList>
    </citation>
    <scope>NUCLEOTIDE SEQUENCE [LARGE SCALE GENOMIC DNA]</scope>
    <source>
        <strain evidence="10 11">HTCC9565</strain>
    </source>
</reference>
<dbReference type="Gene3D" id="1.20.1560.10">
    <property type="entry name" value="ABC transporter type 1, transmembrane domain"/>
    <property type="match status" value="1"/>
</dbReference>